<feature type="transmembrane region" description="Helical" evidence="1">
    <location>
        <begin position="112"/>
        <end position="130"/>
    </location>
</feature>
<accession>A0AAC9NLZ0</accession>
<dbReference type="GeneID" id="71515895"/>
<dbReference type="PANTHER" id="PTHR37814:SF1">
    <property type="entry name" value="MEMBRANE PROTEIN"/>
    <property type="match status" value="1"/>
</dbReference>
<proteinExistence type="predicted"/>
<feature type="transmembrane region" description="Helical" evidence="1">
    <location>
        <begin position="33"/>
        <end position="53"/>
    </location>
</feature>
<feature type="transmembrane region" description="Helical" evidence="1">
    <location>
        <begin position="261"/>
        <end position="285"/>
    </location>
</feature>
<feature type="transmembrane region" description="Helical" evidence="1">
    <location>
        <begin position="323"/>
        <end position="343"/>
    </location>
</feature>
<dbReference type="Proteomes" id="UP000182945">
    <property type="component" value="Chromosome"/>
</dbReference>
<evidence type="ECO:0000313" key="3">
    <source>
        <dbReference type="Proteomes" id="UP000182945"/>
    </source>
</evidence>
<keyword evidence="1" id="KW-0812">Transmembrane</keyword>
<evidence type="ECO:0000256" key="1">
    <source>
        <dbReference type="SAM" id="Phobius"/>
    </source>
</evidence>
<keyword evidence="1" id="KW-0472">Membrane</keyword>
<protein>
    <recommendedName>
        <fullName evidence="4">Membrane protein YkvI</fullName>
    </recommendedName>
</protein>
<feature type="transmembrane region" description="Helical" evidence="1">
    <location>
        <begin position="180"/>
        <end position="205"/>
    </location>
</feature>
<name>A0AAC9NLZ0_VIRHA</name>
<keyword evidence="1" id="KW-1133">Transmembrane helix</keyword>
<gene>
    <name evidence="2" type="ORF">BME96_15900</name>
</gene>
<reference evidence="2 3" key="1">
    <citation type="submission" date="2016-11" db="EMBL/GenBank/DDBJ databases">
        <title>Complete genome sequencing of Virgibacillus halodenitrificans PDB-F2.</title>
        <authorList>
            <person name="Sun Z."/>
            <person name="Zhou Y."/>
            <person name="Li H."/>
        </authorList>
    </citation>
    <scope>NUCLEOTIDE SEQUENCE [LARGE SCALE GENOMIC DNA]</scope>
    <source>
        <strain evidence="2 3">PDB-F2</strain>
    </source>
</reference>
<evidence type="ECO:0000313" key="2">
    <source>
        <dbReference type="EMBL" id="APC49585.1"/>
    </source>
</evidence>
<dbReference type="RefSeq" id="WP_071649593.1">
    <property type="nucleotide sequence ID" value="NZ_CP017962.1"/>
</dbReference>
<feature type="transmembrane region" description="Helical" evidence="1">
    <location>
        <begin position="74"/>
        <end position="100"/>
    </location>
</feature>
<dbReference type="AlphaFoldDB" id="A0AAC9NLZ0"/>
<dbReference type="EMBL" id="CP017962">
    <property type="protein sequence ID" value="APC49585.1"/>
    <property type="molecule type" value="Genomic_DNA"/>
</dbReference>
<dbReference type="InterPro" id="IPR038728">
    <property type="entry name" value="YkvI-like"/>
</dbReference>
<dbReference type="KEGG" id="vhl:BME96_15900"/>
<dbReference type="PANTHER" id="PTHR37814">
    <property type="entry name" value="CONSERVED MEMBRANE PROTEIN"/>
    <property type="match status" value="1"/>
</dbReference>
<organism evidence="2 3">
    <name type="scientific">Virgibacillus halodenitrificans</name>
    <name type="common">Bacillus halodenitrificans</name>
    <dbReference type="NCBI Taxonomy" id="1482"/>
    <lineage>
        <taxon>Bacteria</taxon>
        <taxon>Bacillati</taxon>
        <taxon>Bacillota</taxon>
        <taxon>Bacilli</taxon>
        <taxon>Bacillales</taxon>
        <taxon>Bacillaceae</taxon>
        <taxon>Virgibacillus</taxon>
    </lineage>
</organism>
<evidence type="ECO:0008006" key="4">
    <source>
        <dbReference type="Google" id="ProtNLM"/>
    </source>
</evidence>
<sequence>MKTSLKIAGAYIGLLVGAGFASGQEVMQFFTSFGWKGLIGSGIATLLFAFLGMQIMQIGSDLQTVSHKDVIYHICGKYVGIGIDILVTFFLFGVATVMLAGSGSIFQQQFGISPIVGAFILTVLVILTLLMNVKKVISIISMVTPLLLVLIFAITLYAVIANDTDMSKLGAAATDQPSAAPNWLLGGFLYVSYNIAAGISMLAIIGGTVKDRKVAGFGGMLGGLGLGLLLFLINGALFMNADKIQGAAMPTLLLATDLSPVIGILMTIALLGMIYNTAVGMLYAFTARFVQPETPKFKISMVIICLLSFGVSFIGFIQLVGSVYPITGYLGFVLILAILFVWIKNSRQNRSVGIERKGEAM</sequence>
<feature type="transmembrane region" description="Helical" evidence="1">
    <location>
        <begin position="297"/>
        <end position="317"/>
    </location>
</feature>
<feature type="transmembrane region" description="Helical" evidence="1">
    <location>
        <begin position="137"/>
        <end position="160"/>
    </location>
</feature>
<feature type="transmembrane region" description="Helical" evidence="1">
    <location>
        <begin position="217"/>
        <end position="241"/>
    </location>
</feature>